<dbReference type="AlphaFoldDB" id="A0A917J603"/>
<keyword evidence="4" id="KW-0676">Redox-active center</keyword>
<dbReference type="EMBL" id="BMIB01000006">
    <property type="protein sequence ID" value="GGH80784.1"/>
    <property type="molecule type" value="Genomic_DNA"/>
</dbReference>
<proteinExistence type="predicted"/>
<dbReference type="GO" id="GO:0016491">
    <property type="term" value="F:oxidoreductase activity"/>
    <property type="evidence" value="ECO:0007669"/>
    <property type="project" value="InterPro"/>
</dbReference>
<evidence type="ECO:0000259" key="5">
    <source>
        <dbReference type="PROSITE" id="PS51352"/>
    </source>
</evidence>
<evidence type="ECO:0000313" key="7">
    <source>
        <dbReference type="Proteomes" id="UP000627292"/>
    </source>
</evidence>
<dbReference type="PANTHER" id="PTHR42852:SF6">
    <property type="entry name" value="THIOL:DISULFIDE INTERCHANGE PROTEIN DSBE"/>
    <property type="match status" value="1"/>
</dbReference>
<dbReference type="GO" id="GO:0017004">
    <property type="term" value="P:cytochrome complex assembly"/>
    <property type="evidence" value="ECO:0007669"/>
    <property type="project" value="UniProtKB-KW"/>
</dbReference>
<dbReference type="CDD" id="cd02966">
    <property type="entry name" value="TlpA_like_family"/>
    <property type="match status" value="1"/>
</dbReference>
<comment type="caution">
    <text evidence="6">The sequence shown here is derived from an EMBL/GenBank/DDBJ whole genome shotgun (WGS) entry which is preliminary data.</text>
</comment>
<keyword evidence="7" id="KW-1185">Reference proteome</keyword>
<evidence type="ECO:0000256" key="2">
    <source>
        <dbReference type="ARBA" id="ARBA00022748"/>
    </source>
</evidence>
<dbReference type="InterPro" id="IPR050553">
    <property type="entry name" value="Thioredoxin_ResA/DsbE_sf"/>
</dbReference>
<dbReference type="PROSITE" id="PS51352">
    <property type="entry name" value="THIOREDOXIN_2"/>
    <property type="match status" value="1"/>
</dbReference>
<dbReference type="Proteomes" id="UP000627292">
    <property type="component" value="Unassembled WGS sequence"/>
</dbReference>
<dbReference type="Gene3D" id="3.40.30.10">
    <property type="entry name" value="Glutaredoxin"/>
    <property type="match status" value="1"/>
</dbReference>
<evidence type="ECO:0000313" key="6">
    <source>
        <dbReference type="EMBL" id="GGH80784.1"/>
    </source>
</evidence>
<dbReference type="GO" id="GO:0030313">
    <property type="term" value="C:cell envelope"/>
    <property type="evidence" value="ECO:0007669"/>
    <property type="project" value="UniProtKB-SubCell"/>
</dbReference>
<organism evidence="6 7">
    <name type="scientific">Filimonas zeae</name>
    <dbReference type="NCBI Taxonomy" id="1737353"/>
    <lineage>
        <taxon>Bacteria</taxon>
        <taxon>Pseudomonadati</taxon>
        <taxon>Bacteroidota</taxon>
        <taxon>Chitinophagia</taxon>
        <taxon>Chitinophagales</taxon>
        <taxon>Chitinophagaceae</taxon>
        <taxon>Filimonas</taxon>
    </lineage>
</organism>
<dbReference type="SUPFAM" id="SSF52833">
    <property type="entry name" value="Thioredoxin-like"/>
    <property type="match status" value="1"/>
</dbReference>
<protein>
    <submittedName>
        <fullName evidence="6">Thiol:disulfide interchange protein</fullName>
    </submittedName>
</protein>
<dbReference type="InterPro" id="IPR036249">
    <property type="entry name" value="Thioredoxin-like_sf"/>
</dbReference>
<keyword evidence="3" id="KW-1015">Disulfide bond</keyword>
<dbReference type="GO" id="GO:0016209">
    <property type="term" value="F:antioxidant activity"/>
    <property type="evidence" value="ECO:0007669"/>
    <property type="project" value="InterPro"/>
</dbReference>
<dbReference type="InterPro" id="IPR013766">
    <property type="entry name" value="Thioredoxin_domain"/>
</dbReference>
<dbReference type="InterPro" id="IPR000866">
    <property type="entry name" value="AhpC/TSA"/>
</dbReference>
<dbReference type="PANTHER" id="PTHR42852">
    <property type="entry name" value="THIOL:DISULFIDE INTERCHANGE PROTEIN DSBE"/>
    <property type="match status" value="1"/>
</dbReference>
<sequence>MIAFWLENSAMDITLQAGSFRTGKISGSLTQQAIDELSKQVIAIRSQKDSIHKDNKLPEKNSEQQEMELYKAWVRSHPRSPVSVSLLSAYGKHWGIDTTKALFENISPEIQHTVFGKEVSTYLSLARNLAIGSKYEDFEQSNTQDKPIKLSQVKARYILLDFWASWCIPCRHENIGLKRTYDAYKNKGFAILGVSLDNNKKDWLEAIQKDELAWENVCDLKGFQNQVALMYNVDAIPTNFLIDEKGIIIAKKLRGKALEDKLKELLP</sequence>
<evidence type="ECO:0000256" key="3">
    <source>
        <dbReference type="ARBA" id="ARBA00023157"/>
    </source>
</evidence>
<name>A0A917J603_9BACT</name>
<evidence type="ECO:0000256" key="1">
    <source>
        <dbReference type="ARBA" id="ARBA00004196"/>
    </source>
</evidence>
<reference evidence="6" key="2">
    <citation type="submission" date="2020-09" db="EMBL/GenBank/DDBJ databases">
        <authorList>
            <person name="Sun Q."/>
            <person name="Zhou Y."/>
        </authorList>
    </citation>
    <scope>NUCLEOTIDE SEQUENCE</scope>
    <source>
        <strain evidence="6">CGMCC 1.15290</strain>
    </source>
</reference>
<reference evidence="6" key="1">
    <citation type="journal article" date="2014" name="Int. J. Syst. Evol. Microbiol.">
        <title>Complete genome sequence of Corynebacterium casei LMG S-19264T (=DSM 44701T), isolated from a smear-ripened cheese.</title>
        <authorList>
            <consortium name="US DOE Joint Genome Institute (JGI-PGF)"/>
            <person name="Walter F."/>
            <person name="Albersmeier A."/>
            <person name="Kalinowski J."/>
            <person name="Ruckert C."/>
        </authorList>
    </citation>
    <scope>NUCLEOTIDE SEQUENCE</scope>
    <source>
        <strain evidence="6">CGMCC 1.15290</strain>
    </source>
</reference>
<accession>A0A917J603</accession>
<evidence type="ECO:0000256" key="4">
    <source>
        <dbReference type="ARBA" id="ARBA00023284"/>
    </source>
</evidence>
<feature type="domain" description="Thioredoxin" evidence="5">
    <location>
        <begin position="129"/>
        <end position="267"/>
    </location>
</feature>
<dbReference type="Pfam" id="PF00578">
    <property type="entry name" value="AhpC-TSA"/>
    <property type="match status" value="1"/>
</dbReference>
<comment type="subcellular location">
    <subcellularLocation>
        <location evidence="1">Cell envelope</location>
    </subcellularLocation>
</comment>
<gene>
    <name evidence="6" type="ORF">GCM10011379_52170</name>
</gene>
<keyword evidence="2" id="KW-0201">Cytochrome c-type biogenesis</keyword>